<evidence type="ECO:0000313" key="1">
    <source>
        <dbReference type="EMBL" id="QNN52866.1"/>
    </source>
</evidence>
<protein>
    <submittedName>
        <fullName evidence="1">Histidine phosphatase family protein</fullName>
    </submittedName>
</protein>
<dbReference type="Gene3D" id="3.40.50.1240">
    <property type="entry name" value="Phosphoglycerate mutase-like"/>
    <property type="match status" value="1"/>
</dbReference>
<dbReference type="AlphaFoldDB" id="A0A7G9RB91"/>
<dbReference type="CDD" id="cd07067">
    <property type="entry name" value="HP_PGM_like"/>
    <property type="match status" value="1"/>
</dbReference>
<dbReference type="InterPro" id="IPR029033">
    <property type="entry name" value="His_PPase_superfam"/>
</dbReference>
<reference evidence="1 2" key="1">
    <citation type="submission" date="2020-08" db="EMBL/GenBank/DDBJ databases">
        <title>Genome sequence of Nocardioides mesophilus KACC 16243T.</title>
        <authorList>
            <person name="Hyun D.-W."/>
            <person name="Bae J.-W."/>
        </authorList>
    </citation>
    <scope>NUCLEOTIDE SEQUENCE [LARGE SCALE GENOMIC DNA]</scope>
    <source>
        <strain evidence="1 2">KACC 16243</strain>
    </source>
</reference>
<dbReference type="Pfam" id="PF00300">
    <property type="entry name" value="His_Phos_1"/>
    <property type="match status" value="1"/>
</dbReference>
<keyword evidence="2" id="KW-1185">Reference proteome</keyword>
<dbReference type="InterPro" id="IPR013078">
    <property type="entry name" value="His_Pase_superF_clade-1"/>
</dbReference>
<gene>
    <name evidence="1" type="ORF">H9L09_20980</name>
</gene>
<organism evidence="1 2">
    <name type="scientific">Nocardioides mesophilus</name>
    <dbReference type="NCBI Taxonomy" id="433659"/>
    <lineage>
        <taxon>Bacteria</taxon>
        <taxon>Bacillati</taxon>
        <taxon>Actinomycetota</taxon>
        <taxon>Actinomycetes</taxon>
        <taxon>Propionibacteriales</taxon>
        <taxon>Nocardioidaceae</taxon>
        <taxon>Nocardioides</taxon>
    </lineage>
</organism>
<accession>A0A7G9RB91</accession>
<evidence type="ECO:0000313" key="2">
    <source>
        <dbReference type="Proteomes" id="UP000515947"/>
    </source>
</evidence>
<dbReference type="SUPFAM" id="SSF53254">
    <property type="entry name" value="Phosphoglycerate mutase-like"/>
    <property type="match status" value="1"/>
</dbReference>
<dbReference type="EMBL" id="CP060713">
    <property type="protein sequence ID" value="QNN52866.1"/>
    <property type="molecule type" value="Genomic_DNA"/>
</dbReference>
<dbReference type="Proteomes" id="UP000515947">
    <property type="component" value="Chromosome"/>
</dbReference>
<proteinExistence type="predicted"/>
<dbReference type="KEGG" id="nmes:H9L09_20980"/>
<dbReference type="RefSeq" id="WP_187578708.1">
    <property type="nucleotide sequence ID" value="NZ_CP060713.1"/>
</dbReference>
<name>A0A7G9RB91_9ACTN</name>
<dbReference type="SMART" id="SM00855">
    <property type="entry name" value="PGAM"/>
    <property type="match status" value="1"/>
</dbReference>
<sequence length="169" mass="17887">MTERRLIVMRHAKAEPFAADDQDRRLSERGVLDAAAAGRHLAATQLVPDHAVVSPAVRTRMTWDEVCRASGSSASVSFDDAIYHGDTEAALETLQSVPGQARTVILVGHNPTASYLCHLLDDGAGDVDATSGLMGGFPTSALAVFDVEVPWLELGAETGRLVGFHVGHG</sequence>